<evidence type="ECO:0000259" key="1">
    <source>
        <dbReference type="Pfam" id="PF13276"/>
    </source>
</evidence>
<dbReference type="PANTHER" id="PTHR46889:SF4">
    <property type="entry name" value="TRANSPOSASE INSO FOR INSERTION SEQUENCE ELEMENT IS911B-RELATED"/>
    <property type="match status" value="1"/>
</dbReference>
<name>A0ABN1E7A2_SACER</name>
<dbReference type="InterPro" id="IPR025948">
    <property type="entry name" value="HTH-like_dom"/>
</dbReference>
<dbReference type="RefSeq" id="WP_011874599.1">
    <property type="nucleotide sequence ID" value="NZ_BAAAGS010000087.1"/>
</dbReference>
<sequence length="129" mass="15035">MIDDHKDRFGVEPICRVLEFPPSTYYAHKARKPARRSLRDEELLVQIRRVHEASARTYGARRIWHQLRRDGIEVAPCTIERLMHVHGIEGVVRGGKRRTTIPEPTAPRPPDLVDRRFVAAEPNRLRSRT</sequence>
<reference evidence="2 3" key="1">
    <citation type="journal article" date="2019" name="Int. J. Syst. Evol. Microbiol.">
        <title>The Global Catalogue of Microorganisms (GCM) 10K type strain sequencing project: providing services to taxonomists for standard genome sequencing and annotation.</title>
        <authorList>
            <consortium name="The Broad Institute Genomics Platform"/>
            <consortium name="The Broad Institute Genome Sequencing Center for Infectious Disease"/>
            <person name="Wu L."/>
            <person name="Ma J."/>
        </authorList>
    </citation>
    <scope>NUCLEOTIDE SEQUENCE [LARGE SCALE GENOMIC DNA]</scope>
    <source>
        <strain evidence="2 3">JCM 10303</strain>
    </source>
</reference>
<organism evidence="2 3">
    <name type="scientific">Saccharopolyspora erythraea</name>
    <name type="common">Streptomyces erythraeus</name>
    <dbReference type="NCBI Taxonomy" id="1836"/>
    <lineage>
        <taxon>Bacteria</taxon>
        <taxon>Bacillati</taxon>
        <taxon>Actinomycetota</taxon>
        <taxon>Actinomycetes</taxon>
        <taxon>Pseudonocardiales</taxon>
        <taxon>Pseudonocardiaceae</taxon>
        <taxon>Saccharopolyspora</taxon>
    </lineage>
</organism>
<keyword evidence="3" id="KW-1185">Reference proteome</keyword>
<comment type="caution">
    <text evidence="2">The sequence shown here is derived from an EMBL/GenBank/DDBJ whole genome shotgun (WGS) entry which is preliminary data.</text>
</comment>
<evidence type="ECO:0000313" key="2">
    <source>
        <dbReference type="EMBL" id="GAA0560557.1"/>
    </source>
</evidence>
<proteinExistence type="predicted"/>
<evidence type="ECO:0000313" key="3">
    <source>
        <dbReference type="Proteomes" id="UP001500729"/>
    </source>
</evidence>
<dbReference type="PANTHER" id="PTHR46889">
    <property type="entry name" value="TRANSPOSASE INSF FOR INSERTION SEQUENCE IS3B-RELATED"/>
    <property type="match status" value="1"/>
</dbReference>
<dbReference type="Proteomes" id="UP001500729">
    <property type="component" value="Unassembled WGS sequence"/>
</dbReference>
<dbReference type="EMBL" id="BAAAGS010000087">
    <property type="protein sequence ID" value="GAA0560557.1"/>
    <property type="molecule type" value="Genomic_DNA"/>
</dbReference>
<protein>
    <recommendedName>
        <fullName evidence="1">HTH-like domain-containing protein</fullName>
    </recommendedName>
</protein>
<dbReference type="Pfam" id="PF13276">
    <property type="entry name" value="HTH_21"/>
    <property type="match status" value="1"/>
</dbReference>
<accession>A0ABN1E7A2</accession>
<dbReference type="InterPro" id="IPR050900">
    <property type="entry name" value="Transposase_IS3/IS150/IS904"/>
</dbReference>
<feature type="domain" description="HTH-like" evidence="1">
    <location>
        <begin position="39"/>
        <end position="94"/>
    </location>
</feature>
<gene>
    <name evidence="2" type="ORF">GCM10009533_66980</name>
</gene>